<reference evidence="3" key="2">
    <citation type="submission" date="2025-08" db="UniProtKB">
        <authorList>
            <consortium name="Ensembl"/>
        </authorList>
    </citation>
    <scope>IDENTIFICATION</scope>
    <source>
        <strain evidence="3">Thoroughbred</strain>
    </source>
</reference>
<keyword evidence="2" id="KW-0812">Transmembrane</keyword>
<dbReference type="PANTHER" id="PTHR31767:SF0">
    <property type="entry name" value="VOLTAGE-DEPENDENT CALCIUM CHANNEL GAMMA-LIKE SUBUNIT"/>
    <property type="match status" value="1"/>
</dbReference>
<feature type="transmembrane region" description="Helical" evidence="2">
    <location>
        <begin position="368"/>
        <end position="393"/>
    </location>
</feature>
<dbReference type="Ensembl" id="ENSECAT00000124708.1">
    <property type="protein sequence ID" value="ENSECAP00000077715.1"/>
    <property type="gene ID" value="ENSECAG00000031200.3"/>
</dbReference>
<dbReference type="GeneTree" id="ENSGT00390000006225"/>
<evidence type="ECO:0000256" key="1">
    <source>
        <dbReference type="SAM" id="MobiDB-lite"/>
    </source>
</evidence>
<reference evidence="3 4" key="1">
    <citation type="journal article" date="2009" name="Science">
        <title>Genome sequence, comparative analysis, and population genetics of the domestic horse.</title>
        <authorList>
            <consortium name="Broad Institute Genome Sequencing Platform"/>
            <consortium name="Broad Institute Whole Genome Assembly Team"/>
            <person name="Wade C.M."/>
            <person name="Giulotto E."/>
            <person name="Sigurdsson S."/>
            <person name="Zoli M."/>
            <person name="Gnerre S."/>
            <person name="Imsland F."/>
            <person name="Lear T.L."/>
            <person name="Adelson D.L."/>
            <person name="Bailey E."/>
            <person name="Bellone R.R."/>
            <person name="Bloecker H."/>
            <person name="Distl O."/>
            <person name="Edgar R.C."/>
            <person name="Garber M."/>
            <person name="Leeb T."/>
            <person name="Mauceli E."/>
            <person name="MacLeod J.N."/>
            <person name="Penedo M.C.T."/>
            <person name="Raison J.M."/>
            <person name="Sharpe T."/>
            <person name="Vogel J."/>
            <person name="Andersson L."/>
            <person name="Antczak D.F."/>
            <person name="Biagi T."/>
            <person name="Binns M.M."/>
            <person name="Chowdhary B.P."/>
            <person name="Coleman S.J."/>
            <person name="Della Valle G."/>
            <person name="Fryc S."/>
            <person name="Guerin G."/>
            <person name="Hasegawa T."/>
            <person name="Hill E.W."/>
            <person name="Jurka J."/>
            <person name="Kiialainen A."/>
            <person name="Lindgren G."/>
            <person name="Liu J."/>
            <person name="Magnani E."/>
            <person name="Mickelson J.R."/>
            <person name="Murray J."/>
            <person name="Nergadze S.G."/>
            <person name="Onofrio R."/>
            <person name="Pedroni S."/>
            <person name="Piras M.F."/>
            <person name="Raudsepp T."/>
            <person name="Rocchi M."/>
            <person name="Roeed K.H."/>
            <person name="Ryder O.A."/>
            <person name="Searle S."/>
            <person name="Skow L."/>
            <person name="Swinburne J.E."/>
            <person name="Syvaenen A.C."/>
            <person name="Tozaki T."/>
            <person name="Valberg S.J."/>
            <person name="Vaudin M."/>
            <person name="White J.R."/>
            <person name="Zody M.C."/>
            <person name="Lander E.S."/>
            <person name="Lindblad-Toh K."/>
        </authorList>
    </citation>
    <scope>NUCLEOTIDE SEQUENCE [LARGE SCALE GENOMIC DNA]</scope>
    <source>
        <strain evidence="3 4">Thoroughbred</strain>
    </source>
</reference>
<accession>A0A9L0SNS2</accession>
<feature type="transmembrane region" description="Helical" evidence="2">
    <location>
        <begin position="399"/>
        <end position="418"/>
    </location>
</feature>
<keyword evidence="2" id="KW-0472">Membrane</keyword>
<dbReference type="AlphaFoldDB" id="A0A9L0SNS2"/>
<dbReference type="Proteomes" id="UP000002281">
    <property type="component" value="Chromosome 18"/>
</dbReference>
<evidence type="ECO:0000256" key="2">
    <source>
        <dbReference type="SAM" id="Phobius"/>
    </source>
</evidence>
<feature type="region of interest" description="Disordered" evidence="1">
    <location>
        <begin position="49"/>
        <end position="242"/>
    </location>
</feature>
<dbReference type="Pfam" id="PF15108">
    <property type="entry name" value="TMEM37"/>
    <property type="match status" value="1"/>
</dbReference>
<organism evidence="3 4">
    <name type="scientific">Equus caballus</name>
    <name type="common">Horse</name>
    <dbReference type="NCBI Taxonomy" id="9796"/>
    <lineage>
        <taxon>Eukaryota</taxon>
        <taxon>Metazoa</taxon>
        <taxon>Chordata</taxon>
        <taxon>Craniata</taxon>
        <taxon>Vertebrata</taxon>
        <taxon>Euteleostomi</taxon>
        <taxon>Mammalia</taxon>
        <taxon>Eutheria</taxon>
        <taxon>Laurasiatheria</taxon>
        <taxon>Perissodactyla</taxon>
        <taxon>Equidae</taxon>
        <taxon>Equus</taxon>
    </lineage>
</organism>
<dbReference type="GO" id="GO:0005244">
    <property type="term" value="F:voltage-gated monoatomic ion channel activity"/>
    <property type="evidence" value="ECO:0007669"/>
    <property type="project" value="InterPro"/>
</dbReference>
<feature type="transmembrane region" description="Helical" evidence="2">
    <location>
        <begin position="333"/>
        <end position="356"/>
    </location>
</feature>
<dbReference type="PANTHER" id="PTHR31767">
    <property type="entry name" value="VOLTAGE-DEPENDENT CALCIUM CHANNEL GAMMA-LIKE SUBUNIT"/>
    <property type="match status" value="1"/>
</dbReference>
<sequence>GSLRSPGGKQVCTSPWGGDTSRIAPEDSTPFTFTAGLARPRPFTNIISFSNGGSETLNKQPKVTQRVVRPPSPGACLLPLDPTPPADAGRTRQAGAGTSPAGPSRAVPALGESAPQAKSSEVWERGRDPGPRSQTAQRSPRARSSSLGPWGSRPLRTGSSSPLPGGSSRPPRLTQRKPSRRGRRGRTRPAGVNCSAVNAPRPRARPPPPRSAPGDRSGSRTGGCSRAAEAARRERAAGPQRSMTAIAVQAQRLLAQRRPRRSFLESCIRTLIIVCAALAVVLSSVSICDGHWLLAEDRLFGLWHFCTTSNQTRPRCLRDLSQAHVPGLAVGMVLARSVGTLAVVTAIFGLEFLMVSQVCEDLRSRRKWALGSFLLLVSFILSSGGLLSFMILLRNQVTLIGFTLMFWCEFTASFLFFLNAISGLHINSITHPWGQPRKF</sequence>
<keyword evidence="2" id="KW-1133">Transmembrane helix</keyword>
<name>A0A9L0SNS2_HORSE</name>
<feature type="transmembrane region" description="Helical" evidence="2">
    <location>
        <begin position="267"/>
        <end position="287"/>
    </location>
</feature>
<feature type="compositionally biased region" description="Polar residues" evidence="1">
    <location>
        <begin position="49"/>
        <end position="63"/>
    </location>
</feature>
<dbReference type="InterPro" id="IPR029372">
    <property type="entry name" value="Tmem37"/>
</dbReference>
<proteinExistence type="predicted"/>
<feature type="compositionally biased region" description="Basic and acidic residues" evidence="1">
    <location>
        <begin position="121"/>
        <end position="130"/>
    </location>
</feature>
<protein>
    <submittedName>
        <fullName evidence="3">Transmembrane protein 37</fullName>
    </submittedName>
</protein>
<gene>
    <name evidence="3" type="primary">TMEM37</name>
</gene>
<evidence type="ECO:0000313" key="4">
    <source>
        <dbReference type="Proteomes" id="UP000002281"/>
    </source>
</evidence>
<feature type="region of interest" description="Disordered" evidence="1">
    <location>
        <begin position="1"/>
        <end position="36"/>
    </location>
</feature>
<keyword evidence="4" id="KW-1185">Reference proteome</keyword>
<dbReference type="GO" id="GO:0016020">
    <property type="term" value="C:membrane"/>
    <property type="evidence" value="ECO:0007669"/>
    <property type="project" value="InterPro"/>
</dbReference>
<feature type="compositionally biased region" description="Low complexity" evidence="1">
    <location>
        <begin position="151"/>
        <end position="173"/>
    </location>
</feature>
<feature type="compositionally biased region" description="Polar residues" evidence="1">
    <location>
        <begin position="132"/>
        <end position="147"/>
    </location>
</feature>
<dbReference type="GO" id="GO:0005262">
    <property type="term" value="F:calcium channel activity"/>
    <property type="evidence" value="ECO:0007669"/>
    <property type="project" value="InterPro"/>
</dbReference>
<evidence type="ECO:0000313" key="3">
    <source>
        <dbReference type="Ensembl" id="ENSECAP00000077715.1"/>
    </source>
</evidence>
<feature type="compositionally biased region" description="Basic residues" evidence="1">
    <location>
        <begin position="174"/>
        <end position="187"/>
    </location>
</feature>
<reference evidence="3" key="3">
    <citation type="submission" date="2025-09" db="UniProtKB">
        <authorList>
            <consortium name="Ensembl"/>
        </authorList>
    </citation>
    <scope>IDENTIFICATION</scope>
    <source>
        <strain evidence="3">Thoroughbred</strain>
    </source>
</reference>